<dbReference type="InterPro" id="IPR023395">
    <property type="entry name" value="MCP_dom_sf"/>
</dbReference>
<evidence type="ECO:0000256" key="9">
    <source>
        <dbReference type="RuleBase" id="RU000488"/>
    </source>
</evidence>
<evidence type="ECO:0000256" key="2">
    <source>
        <dbReference type="ARBA" id="ARBA00006375"/>
    </source>
</evidence>
<dbReference type="Proteomes" id="UP000094236">
    <property type="component" value="Unassembled WGS sequence"/>
</dbReference>
<keyword evidence="12" id="KW-1185">Reference proteome</keyword>
<evidence type="ECO:0000256" key="1">
    <source>
        <dbReference type="ARBA" id="ARBA00004141"/>
    </source>
</evidence>
<dbReference type="InterPro" id="IPR018108">
    <property type="entry name" value="MCP_transmembrane"/>
</dbReference>
<evidence type="ECO:0000256" key="5">
    <source>
        <dbReference type="ARBA" id="ARBA00022737"/>
    </source>
</evidence>
<evidence type="ECO:0000256" key="8">
    <source>
        <dbReference type="PROSITE-ProRule" id="PRU00282"/>
    </source>
</evidence>
<evidence type="ECO:0000256" key="6">
    <source>
        <dbReference type="ARBA" id="ARBA00022989"/>
    </source>
</evidence>
<evidence type="ECO:0000256" key="7">
    <source>
        <dbReference type="ARBA" id="ARBA00023136"/>
    </source>
</evidence>
<keyword evidence="6 10" id="KW-1133">Transmembrane helix</keyword>
<evidence type="ECO:0000256" key="10">
    <source>
        <dbReference type="SAM" id="Phobius"/>
    </source>
</evidence>
<dbReference type="STRING" id="669874.A0A1E4TW71"/>
<dbReference type="GO" id="GO:0005739">
    <property type="term" value="C:mitochondrion"/>
    <property type="evidence" value="ECO:0007669"/>
    <property type="project" value="EnsemblFungi"/>
</dbReference>
<evidence type="ECO:0000313" key="11">
    <source>
        <dbReference type="EMBL" id="ODV96000.1"/>
    </source>
</evidence>
<dbReference type="OrthoDB" id="428293at2759"/>
<dbReference type="GO" id="GO:0016020">
    <property type="term" value="C:membrane"/>
    <property type="evidence" value="ECO:0007669"/>
    <property type="project" value="UniProtKB-SubCell"/>
</dbReference>
<dbReference type="GO" id="GO:0015230">
    <property type="term" value="F:FAD transmembrane transporter activity"/>
    <property type="evidence" value="ECO:0007669"/>
    <property type="project" value="EnsemblFungi"/>
</dbReference>
<keyword evidence="7 8" id="KW-0472">Membrane</keyword>
<evidence type="ECO:0000313" key="12">
    <source>
        <dbReference type="Proteomes" id="UP000094236"/>
    </source>
</evidence>
<dbReference type="AlphaFoldDB" id="A0A1E4TW71"/>
<feature type="repeat" description="Solcar" evidence="8">
    <location>
        <begin position="240"/>
        <end position="323"/>
    </location>
</feature>
<sequence length="331" mass="37308">MTSISETAVDRNLGFGTIPKEVICGVTAGSITTFITHPLDLIKIRLQLDEVSKTQSESFNKIFKDVLKNSTDPTSNKLKINLLMKDLYRGIIPNLIGNTTAWGFYFMFYRIYKDLTHKVVLKNRGINNDDIFGKQLRDNQLSSHHYLISAFAAGFTTSAITNPLWVLKTRILSTSKNQPGAYQSILDGIRQIIATEGIFGFWKGLIPSLFGVAQGSLQFSIYDTLKHKVVLTETSESYSLNVFQSLYLSSISKIISSFTLYPFQVIRSRLQGYGNKSTMSNIIKHTYINEGLKGFYKGILANIIRVLPATWITFTVYERTKDLLKPVVITQ</sequence>
<keyword evidence="5" id="KW-0677">Repeat</keyword>
<protein>
    <submittedName>
        <fullName evidence="11">Uncharacterized protein</fullName>
    </submittedName>
</protein>
<keyword evidence="4 8" id="KW-0812">Transmembrane</keyword>
<dbReference type="PROSITE" id="PS50920">
    <property type="entry name" value="SOLCAR"/>
    <property type="match status" value="3"/>
</dbReference>
<gene>
    <name evidence="11" type="ORF">PACTADRAFT_75189</name>
</gene>
<accession>A0A1E4TW71</accession>
<proteinExistence type="inferred from homology"/>
<dbReference type="PANTHER" id="PTHR45683">
    <property type="entry name" value="MITOCHONDRIAL NICOTINAMIDE ADENINE DINUCLEOTIDE TRANSPORTER 1-RELATED-RELATED"/>
    <property type="match status" value="1"/>
</dbReference>
<dbReference type="Pfam" id="PF00153">
    <property type="entry name" value="Mito_carr"/>
    <property type="match status" value="3"/>
</dbReference>
<feature type="repeat" description="Solcar" evidence="8">
    <location>
        <begin position="16"/>
        <end position="115"/>
    </location>
</feature>
<dbReference type="EMBL" id="KV454013">
    <property type="protein sequence ID" value="ODV96000.1"/>
    <property type="molecule type" value="Genomic_DNA"/>
</dbReference>
<keyword evidence="3 9" id="KW-0813">Transport</keyword>
<dbReference type="SUPFAM" id="SSF103506">
    <property type="entry name" value="Mitochondrial carrier"/>
    <property type="match status" value="1"/>
</dbReference>
<dbReference type="Gene3D" id="1.50.40.10">
    <property type="entry name" value="Mitochondrial carrier domain"/>
    <property type="match status" value="1"/>
</dbReference>
<comment type="subcellular location">
    <subcellularLocation>
        <location evidence="1">Membrane</location>
        <topology evidence="1">Multi-pass membrane protein</topology>
    </subcellularLocation>
</comment>
<organism evidence="11 12">
    <name type="scientific">Pachysolen tannophilus NRRL Y-2460</name>
    <dbReference type="NCBI Taxonomy" id="669874"/>
    <lineage>
        <taxon>Eukaryota</taxon>
        <taxon>Fungi</taxon>
        <taxon>Dikarya</taxon>
        <taxon>Ascomycota</taxon>
        <taxon>Saccharomycotina</taxon>
        <taxon>Pichiomycetes</taxon>
        <taxon>Pachysolenaceae</taxon>
        <taxon>Pachysolen</taxon>
    </lineage>
</organism>
<evidence type="ECO:0000256" key="4">
    <source>
        <dbReference type="ARBA" id="ARBA00022692"/>
    </source>
</evidence>
<feature type="transmembrane region" description="Helical" evidence="10">
    <location>
        <begin position="146"/>
        <end position="167"/>
    </location>
</feature>
<evidence type="ECO:0000256" key="3">
    <source>
        <dbReference type="ARBA" id="ARBA00022448"/>
    </source>
</evidence>
<comment type="similarity">
    <text evidence="2 9">Belongs to the mitochondrial carrier (TC 2.A.29) family.</text>
</comment>
<dbReference type="InterPro" id="IPR044712">
    <property type="entry name" value="SLC25A32-like"/>
</dbReference>
<reference evidence="12" key="1">
    <citation type="submission" date="2016-05" db="EMBL/GenBank/DDBJ databases">
        <title>Comparative genomics of biotechnologically important yeasts.</title>
        <authorList>
            <consortium name="DOE Joint Genome Institute"/>
            <person name="Riley R."/>
            <person name="Haridas S."/>
            <person name="Wolfe K.H."/>
            <person name="Lopes M.R."/>
            <person name="Hittinger C.T."/>
            <person name="Goker M."/>
            <person name="Salamov A."/>
            <person name="Wisecaver J."/>
            <person name="Long T.M."/>
            <person name="Aerts A.L."/>
            <person name="Barry K."/>
            <person name="Choi C."/>
            <person name="Clum A."/>
            <person name="Coughlan A.Y."/>
            <person name="Deshpande S."/>
            <person name="Douglass A.P."/>
            <person name="Hanson S.J."/>
            <person name="Klenk H.-P."/>
            <person name="Labutti K."/>
            <person name="Lapidus A."/>
            <person name="Lindquist E."/>
            <person name="Lipzen A."/>
            <person name="Meier-Kolthoff J.P."/>
            <person name="Ohm R.A."/>
            <person name="Otillar R.P."/>
            <person name="Pangilinan J."/>
            <person name="Peng Y."/>
            <person name="Rokas A."/>
            <person name="Rosa C.A."/>
            <person name="Scheuner C."/>
            <person name="Sibirny A.A."/>
            <person name="Slot J.C."/>
            <person name="Stielow J.B."/>
            <person name="Sun H."/>
            <person name="Kurtzman C.P."/>
            <person name="Blackwell M."/>
            <person name="Grigoriev I.V."/>
            <person name="Jeffries T.W."/>
        </authorList>
    </citation>
    <scope>NUCLEOTIDE SEQUENCE [LARGE SCALE GENOMIC DNA]</scope>
    <source>
        <strain evidence="12">NRRL Y-2460</strain>
    </source>
</reference>
<name>A0A1E4TW71_PACTA</name>
<feature type="transmembrane region" description="Helical" evidence="10">
    <location>
        <begin position="87"/>
        <end position="108"/>
    </location>
</feature>
<feature type="repeat" description="Solcar" evidence="8">
    <location>
        <begin position="141"/>
        <end position="228"/>
    </location>
</feature>